<keyword evidence="2" id="KW-1133">Transmembrane helix</keyword>
<reference evidence="3 4" key="1">
    <citation type="journal article" date="2024" name="Commun. Biol.">
        <title>Comparative genomic analysis of thermophilic fungi reveals convergent evolutionary adaptations and gene losses.</title>
        <authorList>
            <person name="Steindorff A.S."/>
            <person name="Aguilar-Pontes M.V."/>
            <person name="Robinson A.J."/>
            <person name="Andreopoulos B."/>
            <person name="LaButti K."/>
            <person name="Kuo A."/>
            <person name="Mondo S."/>
            <person name="Riley R."/>
            <person name="Otillar R."/>
            <person name="Haridas S."/>
            <person name="Lipzen A."/>
            <person name="Grimwood J."/>
            <person name="Schmutz J."/>
            <person name="Clum A."/>
            <person name="Reid I.D."/>
            <person name="Moisan M.C."/>
            <person name="Butler G."/>
            <person name="Nguyen T.T.M."/>
            <person name="Dewar K."/>
            <person name="Conant G."/>
            <person name="Drula E."/>
            <person name="Henrissat B."/>
            <person name="Hansel C."/>
            <person name="Singer S."/>
            <person name="Hutchinson M.I."/>
            <person name="de Vries R.P."/>
            <person name="Natvig D.O."/>
            <person name="Powell A.J."/>
            <person name="Tsang A."/>
            <person name="Grigoriev I.V."/>
        </authorList>
    </citation>
    <scope>NUCLEOTIDE SEQUENCE [LARGE SCALE GENOMIC DNA]</scope>
    <source>
        <strain evidence="3 4">CBS 494.80</strain>
    </source>
</reference>
<dbReference type="Proteomes" id="UP001595075">
    <property type="component" value="Unassembled WGS sequence"/>
</dbReference>
<evidence type="ECO:0000256" key="1">
    <source>
        <dbReference type="SAM" id="MobiDB-lite"/>
    </source>
</evidence>
<dbReference type="EMBL" id="JAZHXI010000023">
    <property type="protein sequence ID" value="KAL2060235.1"/>
    <property type="molecule type" value="Genomic_DNA"/>
</dbReference>
<proteinExistence type="predicted"/>
<keyword evidence="2" id="KW-0472">Membrane</keyword>
<name>A0ABR4BRE7_9HELO</name>
<keyword evidence="2" id="KW-0812">Transmembrane</keyword>
<evidence type="ECO:0000313" key="4">
    <source>
        <dbReference type="Proteomes" id="UP001595075"/>
    </source>
</evidence>
<protein>
    <submittedName>
        <fullName evidence="3">Uncharacterized protein</fullName>
    </submittedName>
</protein>
<evidence type="ECO:0000256" key="2">
    <source>
        <dbReference type="SAM" id="Phobius"/>
    </source>
</evidence>
<sequence length="110" mass="12252">MALKPQPHYKCDPEKQLLSLTPHQHPQSPSHPPPNNRDWAFTLVKFISLLGFLISLLSWTLLLLSSARIITAVQYSEGGGVLDQGIVADKAEKLDLYSHVAVDMYSRGGW</sequence>
<gene>
    <name evidence="3" type="ORF">VTL71DRAFT_9630</name>
</gene>
<comment type="caution">
    <text evidence="3">The sequence shown here is derived from an EMBL/GenBank/DDBJ whole genome shotgun (WGS) entry which is preliminary data.</text>
</comment>
<keyword evidence="4" id="KW-1185">Reference proteome</keyword>
<accession>A0ABR4BRE7</accession>
<organism evidence="3 4">
    <name type="scientific">Oculimacula yallundae</name>
    <dbReference type="NCBI Taxonomy" id="86028"/>
    <lineage>
        <taxon>Eukaryota</taxon>
        <taxon>Fungi</taxon>
        <taxon>Dikarya</taxon>
        <taxon>Ascomycota</taxon>
        <taxon>Pezizomycotina</taxon>
        <taxon>Leotiomycetes</taxon>
        <taxon>Helotiales</taxon>
        <taxon>Ploettnerulaceae</taxon>
        <taxon>Oculimacula</taxon>
    </lineage>
</organism>
<evidence type="ECO:0000313" key="3">
    <source>
        <dbReference type="EMBL" id="KAL2060235.1"/>
    </source>
</evidence>
<feature type="region of interest" description="Disordered" evidence="1">
    <location>
        <begin position="1"/>
        <end position="34"/>
    </location>
</feature>
<feature type="transmembrane region" description="Helical" evidence="2">
    <location>
        <begin position="39"/>
        <end position="64"/>
    </location>
</feature>